<dbReference type="AlphaFoldDB" id="A0A4Z2FJJ5"/>
<evidence type="ECO:0000313" key="2">
    <source>
        <dbReference type="EMBL" id="TNN41145.1"/>
    </source>
</evidence>
<accession>A0A4Z2FJJ5</accession>
<feature type="region of interest" description="Disordered" evidence="1">
    <location>
        <begin position="1"/>
        <end position="23"/>
    </location>
</feature>
<organism evidence="2 3">
    <name type="scientific">Liparis tanakae</name>
    <name type="common">Tanaka's snailfish</name>
    <dbReference type="NCBI Taxonomy" id="230148"/>
    <lineage>
        <taxon>Eukaryota</taxon>
        <taxon>Metazoa</taxon>
        <taxon>Chordata</taxon>
        <taxon>Craniata</taxon>
        <taxon>Vertebrata</taxon>
        <taxon>Euteleostomi</taxon>
        <taxon>Actinopterygii</taxon>
        <taxon>Neopterygii</taxon>
        <taxon>Teleostei</taxon>
        <taxon>Neoteleostei</taxon>
        <taxon>Acanthomorphata</taxon>
        <taxon>Eupercaria</taxon>
        <taxon>Perciformes</taxon>
        <taxon>Cottioidei</taxon>
        <taxon>Cottales</taxon>
        <taxon>Liparidae</taxon>
        <taxon>Liparis</taxon>
    </lineage>
</organism>
<name>A0A4Z2FJJ5_9TELE</name>
<dbReference type="Proteomes" id="UP000314294">
    <property type="component" value="Unassembled WGS sequence"/>
</dbReference>
<dbReference type="EMBL" id="SRLO01001131">
    <property type="protein sequence ID" value="TNN41145.1"/>
    <property type="molecule type" value="Genomic_DNA"/>
</dbReference>
<evidence type="ECO:0000313" key="3">
    <source>
        <dbReference type="Proteomes" id="UP000314294"/>
    </source>
</evidence>
<proteinExistence type="predicted"/>
<protein>
    <submittedName>
        <fullName evidence="2">Uncharacterized protein</fullName>
    </submittedName>
</protein>
<keyword evidence="3" id="KW-1185">Reference proteome</keyword>
<evidence type="ECO:0000256" key="1">
    <source>
        <dbReference type="SAM" id="MobiDB-lite"/>
    </source>
</evidence>
<comment type="caution">
    <text evidence="2">The sequence shown here is derived from an EMBL/GenBank/DDBJ whole genome shotgun (WGS) entry which is preliminary data.</text>
</comment>
<reference evidence="2 3" key="1">
    <citation type="submission" date="2019-03" db="EMBL/GenBank/DDBJ databases">
        <title>First draft genome of Liparis tanakae, snailfish: a comprehensive survey of snailfish specific genes.</title>
        <authorList>
            <person name="Kim W."/>
            <person name="Song I."/>
            <person name="Jeong J.-H."/>
            <person name="Kim D."/>
            <person name="Kim S."/>
            <person name="Ryu S."/>
            <person name="Song J.Y."/>
            <person name="Lee S.K."/>
        </authorList>
    </citation>
    <scope>NUCLEOTIDE SEQUENCE [LARGE SCALE GENOMIC DNA]</scope>
    <source>
        <tissue evidence="2">Muscle</tissue>
    </source>
</reference>
<gene>
    <name evidence="2" type="ORF">EYF80_048688</name>
</gene>
<sequence length="112" mass="12136">MEAGEFTRHRGQSDVSEARERTRERGRILSGIISRGRRRVLLAAACSGCLSACRVQSAGEERVTGAGKQILIIANRLALDSIAVPEHAVHLFLPRGSGRAISHLQLGEKPIK</sequence>